<sequence length="740" mass="82425">MAASSAIQGGSFLFQNHNITKWKFHKKSRLPRPQRLALSSQPLSASQICCSLTTRASLVSSEDAELDTFSRFSGYIAAASQTEAERMTIYNPQDIASVYRKRPLLLLRRLSQVVVTLGWWAGFRYLDSVLGRSESMFKKRASELRAALVKLGPAFVKIAQAVSSRPDIIPPEYLEELSLLQDRIPPFPTDMALNILEEELGVPVEIVFSEISPQPVAAASLGQVYQARLRPNGQAVAIKVQRPGVRAAIALDIFILRIFAGYLRSAARINTNLQEVVDEWGSSLFREMDYQSEANNGVRFRKLFGKLPDVKIPEIYTELTSQRVLVMEWIEGQRLAESDDLHLIQVGTYCSLSQLLDSGFYHADPHPGNLMRTSDGKLAYLDFGMMGEVNQNMRDSLIEASVHLVNREFEALAGDFVNLGLLPPNSQMSDVSRALTGVFQSAVSKGIRNLSFGDLSGNLGQTMYKFKFRLPAYFSLVVRSLTVLEGVALSKDPNYKVLGNSYPWIARKVLTDNSPQLRSTLQELLYKDGVFQVDRLQSLVTESVRPTSTYIVVAEEKIQEDEKSAYVKRILNFALSDQQGEFLRSMLLDELAKELDAFNRAIFDRVAEAAGSNMPFPLPLPGPLLEGEDYQHLDNLRRLSSIISEASSSSKPIQKADKVRDNAGEKEADSNLYSMWEDVSSVATSILTSFRLVLVISELPLPAQQQALLIPAELAGKLASRVLARSIRSSVMSSTKYTWQ</sequence>
<organism evidence="1 2">
    <name type="scientific">Diphasiastrum complanatum</name>
    <name type="common">Issler's clubmoss</name>
    <name type="synonym">Lycopodium complanatum</name>
    <dbReference type="NCBI Taxonomy" id="34168"/>
    <lineage>
        <taxon>Eukaryota</taxon>
        <taxon>Viridiplantae</taxon>
        <taxon>Streptophyta</taxon>
        <taxon>Embryophyta</taxon>
        <taxon>Tracheophyta</taxon>
        <taxon>Lycopodiopsida</taxon>
        <taxon>Lycopodiales</taxon>
        <taxon>Lycopodiaceae</taxon>
        <taxon>Lycopodioideae</taxon>
        <taxon>Diphasiastrum</taxon>
    </lineage>
</organism>
<reference evidence="2" key="1">
    <citation type="journal article" date="2024" name="Proc. Natl. Acad. Sci. U.S.A.">
        <title>Extraordinary preservation of gene collinearity over three hundred million years revealed in homosporous lycophytes.</title>
        <authorList>
            <person name="Li C."/>
            <person name="Wickell D."/>
            <person name="Kuo L.Y."/>
            <person name="Chen X."/>
            <person name="Nie B."/>
            <person name="Liao X."/>
            <person name="Peng D."/>
            <person name="Ji J."/>
            <person name="Jenkins J."/>
            <person name="Williams M."/>
            <person name="Shu S."/>
            <person name="Plott C."/>
            <person name="Barry K."/>
            <person name="Rajasekar S."/>
            <person name="Grimwood J."/>
            <person name="Han X."/>
            <person name="Sun S."/>
            <person name="Hou Z."/>
            <person name="He W."/>
            <person name="Dai G."/>
            <person name="Sun C."/>
            <person name="Schmutz J."/>
            <person name="Leebens-Mack J.H."/>
            <person name="Li F.W."/>
            <person name="Wang L."/>
        </authorList>
    </citation>
    <scope>NUCLEOTIDE SEQUENCE [LARGE SCALE GENOMIC DNA]</scope>
    <source>
        <strain evidence="2">cv. PW_Plant_1</strain>
    </source>
</reference>
<accession>A0ACC2DA96</accession>
<name>A0ACC2DA96_DIPCM</name>
<keyword evidence="2" id="KW-1185">Reference proteome</keyword>
<dbReference type="EMBL" id="CM055098">
    <property type="protein sequence ID" value="KAJ7551049.1"/>
    <property type="molecule type" value="Genomic_DNA"/>
</dbReference>
<evidence type="ECO:0000313" key="1">
    <source>
        <dbReference type="EMBL" id="KAJ7551049.1"/>
    </source>
</evidence>
<gene>
    <name evidence="1" type="ORF">O6H91_07G131600</name>
</gene>
<dbReference type="Proteomes" id="UP001162992">
    <property type="component" value="Chromosome 7"/>
</dbReference>
<proteinExistence type="predicted"/>
<comment type="caution">
    <text evidence="1">The sequence shown here is derived from an EMBL/GenBank/DDBJ whole genome shotgun (WGS) entry which is preliminary data.</text>
</comment>
<evidence type="ECO:0000313" key="2">
    <source>
        <dbReference type="Proteomes" id="UP001162992"/>
    </source>
</evidence>
<protein>
    <submittedName>
        <fullName evidence="1">Uncharacterized protein</fullName>
    </submittedName>
</protein>